<protein>
    <submittedName>
        <fullName evidence="1">Uncharacterized protein</fullName>
    </submittedName>
</protein>
<evidence type="ECO:0000313" key="1">
    <source>
        <dbReference type="EMBL" id="KAK8944677.1"/>
    </source>
</evidence>
<keyword evidence="2" id="KW-1185">Reference proteome</keyword>
<gene>
    <name evidence="1" type="ORF">KSP39_PZI007841</name>
</gene>
<reference evidence="1 2" key="1">
    <citation type="journal article" date="2022" name="Nat. Plants">
        <title>Genomes of leafy and leafless Platanthera orchids illuminate the evolution of mycoheterotrophy.</title>
        <authorList>
            <person name="Li M.H."/>
            <person name="Liu K.W."/>
            <person name="Li Z."/>
            <person name="Lu H.C."/>
            <person name="Ye Q.L."/>
            <person name="Zhang D."/>
            <person name="Wang J.Y."/>
            <person name="Li Y.F."/>
            <person name="Zhong Z.M."/>
            <person name="Liu X."/>
            <person name="Yu X."/>
            <person name="Liu D.K."/>
            <person name="Tu X.D."/>
            <person name="Liu B."/>
            <person name="Hao Y."/>
            <person name="Liao X.Y."/>
            <person name="Jiang Y.T."/>
            <person name="Sun W.H."/>
            <person name="Chen J."/>
            <person name="Chen Y.Q."/>
            <person name="Ai Y."/>
            <person name="Zhai J.W."/>
            <person name="Wu S.S."/>
            <person name="Zhou Z."/>
            <person name="Hsiao Y.Y."/>
            <person name="Wu W.L."/>
            <person name="Chen Y.Y."/>
            <person name="Lin Y.F."/>
            <person name="Hsu J.L."/>
            <person name="Li C.Y."/>
            <person name="Wang Z.W."/>
            <person name="Zhao X."/>
            <person name="Zhong W.Y."/>
            <person name="Ma X.K."/>
            <person name="Ma L."/>
            <person name="Huang J."/>
            <person name="Chen G.Z."/>
            <person name="Huang M.Z."/>
            <person name="Huang L."/>
            <person name="Peng D.H."/>
            <person name="Luo Y.B."/>
            <person name="Zou S.Q."/>
            <person name="Chen S.P."/>
            <person name="Lan S."/>
            <person name="Tsai W.C."/>
            <person name="Van de Peer Y."/>
            <person name="Liu Z.J."/>
        </authorList>
    </citation>
    <scope>NUCLEOTIDE SEQUENCE [LARGE SCALE GENOMIC DNA]</scope>
    <source>
        <strain evidence="1">Lor287</strain>
    </source>
</reference>
<comment type="caution">
    <text evidence="1">The sequence shown here is derived from an EMBL/GenBank/DDBJ whole genome shotgun (WGS) entry which is preliminary data.</text>
</comment>
<proteinExistence type="predicted"/>
<evidence type="ECO:0000313" key="2">
    <source>
        <dbReference type="Proteomes" id="UP001418222"/>
    </source>
</evidence>
<dbReference type="EMBL" id="JBBWWQ010000006">
    <property type="protein sequence ID" value="KAK8944677.1"/>
    <property type="molecule type" value="Genomic_DNA"/>
</dbReference>
<accession>A0AAP0G8U5</accession>
<dbReference type="PANTHER" id="PTHR35111">
    <property type="entry name" value="F10A5.9-RELATED"/>
    <property type="match status" value="1"/>
</dbReference>
<sequence>MAKLRRIKPKRESSLSIWCSKLFRRFREALLSSLPILQQPTPHQIESDLPKSSCSSYISPPNSHYDEAIADCIEFLNKSCGGAG</sequence>
<dbReference type="Proteomes" id="UP001418222">
    <property type="component" value="Unassembled WGS sequence"/>
</dbReference>
<organism evidence="1 2">
    <name type="scientific">Platanthera zijinensis</name>
    <dbReference type="NCBI Taxonomy" id="2320716"/>
    <lineage>
        <taxon>Eukaryota</taxon>
        <taxon>Viridiplantae</taxon>
        <taxon>Streptophyta</taxon>
        <taxon>Embryophyta</taxon>
        <taxon>Tracheophyta</taxon>
        <taxon>Spermatophyta</taxon>
        <taxon>Magnoliopsida</taxon>
        <taxon>Liliopsida</taxon>
        <taxon>Asparagales</taxon>
        <taxon>Orchidaceae</taxon>
        <taxon>Orchidoideae</taxon>
        <taxon>Orchideae</taxon>
        <taxon>Orchidinae</taxon>
        <taxon>Platanthera</taxon>
    </lineage>
</organism>
<name>A0AAP0G8U5_9ASPA</name>
<dbReference type="AlphaFoldDB" id="A0AAP0G8U5"/>